<keyword evidence="2" id="KW-1185">Reference proteome</keyword>
<dbReference type="KEGG" id="cpoy:GP475_08830"/>
<accession>A0A7H0SQA6</accession>
<name>A0A7H0SQA6_9CORY</name>
<organism evidence="1 2">
    <name type="scientific">Corynebacterium poyangense</name>
    <dbReference type="NCBI Taxonomy" id="2684405"/>
    <lineage>
        <taxon>Bacteria</taxon>
        <taxon>Bacillati</taxon>
        <taxon>Actinomycetota</taxon>
        <taxon>Actinomycetes</taxon>
        <taxon>Mycobacteriales</taxon>
        <taxon>Corynebacteriaceae</taxon>
        <taxon>Corynebacterium</taxon>
    </lineage>
</organism>
<evidence type="ECO:0000313" key="1">
    <source>
        <dbReference type="EMBL" id="QNQ90731.1"/>
    </source>
</evidence>
<gene>
    <name evidence="1" type="ORF">GP475_08830</name>
</gene>
<dbReference type="Proteomes" id="UP000516320">
    <property type="component" value="Chromosome"/>
</dbReference>
<reference evidence="1 2" key="1">
    <citation type="submission" date="2019-12" db="EMBL/GenBank/DDBJ databases">
        <title>Corynebacterium sp. nov., isolated from feces of the Anser Albifrons in China.</title>
        <authorList>
            <person name="Liu Q."/>
        </authorList>
    </citation>
    <scope>NUCLEOTIDE SEQUENCE [LARGE SCALE GENOMIC DNA]</scope>
    <source>
        <strain evidence="1 2">4H37-19</strain>
    </source>
</reference>
<dbReference type="RefSeq" id="WP_223144647.1">
    <property type="nucleotide sequence ID" value="NZ_CP046884.1"/>
</dbReference>
<dbReference type="AlphaFoldDB" id="A0A7H0SQA6"/>
<protein>
    <submittedName>
        <fullName evidence="1">Uncharacterized protein</fullName>
    </submittedName>
</protein>
<proteinExistence type="predicted"/>
<evidence type="ECO:0000313" key="2">
    <source>
        <dbReference type="Proteomes" id="UP000516320"/>
    </source>
</evidence>
<sequence>MAKRNDILKEIRKYAKKHGLHLEMREGANHTLIRLGNRRSVIGRHTEINEITAREIRKQLGIRRK</sequence>
<dbReference type="EMBL" id="CP046884">
    <property type="protein sequence ID" value="QNQ90731.1"/>
    <property type="molecule type" value="Genomic_DNA"/>
</dbReference>